<reference evidence="2" key="2">
    <citation type="journal article" date="2023" name="IMA Fungus">
        <title>Comparative genomic study of the Penicillium genus elucidates a diverse pangenome and 15 lateral gene transfer events.</title>
        <authorList>
            <person name="Petersen C."/>
            <person name="Sorensen T."/>
            <person name="Nielsen M.R."/>
            <person name="Sondergaard T.E."/>
            <person name="Sorensen J.L."/>
            <person name="Fitzpatrick D.A."/>
            <person name="Frisvad J.C."/>
            <person name="Nielsen K.L."/>
        </authorList>
    </citation>
    <scope>NUCLEOTIDE SEQUENCE</scope>
    <source>
        <strain evidence="2">IBT 30761</strain>
    </source>
</reference>
<gene>
    <name evidence="2" type="ORF">N7532_010915</name>
</gene>
<dbReference type="InterPro" id="IPR028116">
    <property type="entry name" value="Cis-CaaD-like"/>
</dbReference>
<dbReference type="Pfam" id="PF14832">
    <property type="entry name" value="Tautomerase_3"/>
    <property type="match status" value="1"/>
</dbReference>
<evidence type="ECO:0000313" key="3">
    <source>
        <dbReference type="Proteomes" id="UP001149074"/>
    </source>
</evidence>
<proteinExistence type="predicted"/>
<dbReference type="EMBL" id="JAPQKI010000010">
    <property type="protein sequence ID" value="KAJ5086144.1"/>
    <property type="molecule type" value="Genomic_DNA"/>
</dbReference>
<dbReference type="RefSeq" id="XP_056470822.1">
    <property type="nucleotide sequence ID" value="XM_056623406.1"/>
</dbReference>
<feature type="domain" description="Tautomerase cis-CaaD-like" evidence="1">
    <location>
        <begin position="1"/>
        <end position="135"/>
    </location>
</feature>
<comment type="caution">
    <text evidence="2">The sequence shown here is derived from an EMBL/GenBank/DDBJ whole genome shotgun (WGS) entry which is preliminary data.</text>
</comment>
<name>A0A9W9JY27_9EURO</name>
<organism evidence="2 3">
    <name type="scientific">Penicillium argentinense</name>
    <dbReference type="NCBI Taxonomy" id="1131581"/>
    <lineage>
        <taxon>Eukaryota</taxon>
        <taxon>Fungi</taxon>
        <taxon>Dikarya</taxon>
        <taxon>Ascomycota</taxon>
        <taxon>Pezizomycotina</taxon>
        <taxon>Eurotiomycetes</taxon>
        <taxon>Eurotiomycetidae</taxon>
        <taxon>Eurotiales</taxon>
        <taxon>Aspergillaceae</taxon>
        <taxon>Penicillium</taxon>
    </lineage>
</organism>
<dbReference type="GeneID" id="81362385"/>
<evidence type="ECO:0000259" key="1">
    <source>
        <dbReference type="Pfam" id="PF14832"/>
    </source>
</evidence>
<dbReference type="AlphaFoldDB" id="A0A9W9JY27"/>
<keyword evidence="3" id="KW-1185">Reference proteome</keyword>
<protein>
    <recommendedName>
        <fullName evidence="1">Tautomerase cis-CaaD-like domain-containing protein</fullName>
    </recommendedName>
</protein>
<dbReference type="SUPFAM" id="SSF55331">
    <property type="entry name" value="Tautomerase/MIF"/>
    <property type="match status" value="1"/>
</dbReference>
<evidence type="ECO:0000313" key="2">
    <source>
        <dbReference type="EMBL" id="KAJ5086144.1"/>
    </source>
</evidence>
<sequence>MPVWYIKHSSNTILPDEKVQLAKSITQLYVSYGLPPFYVQVHFIEDVPGTAFIGGEVHPNFAAITIYHVARSFPNDEAKQRFLSRVDSILNPILEPKGMDWEYFIAETSRDLWKVNGMVPPPSGSAEEKEWARANCAVKF</sequence>
<reference evidence="2" key="1">
    <citation type="submission" date="2022-11" db="EMBL/GenBank/DDBJ databases">
        <authorList>
            <person name="Petersen C."/>
        </authorList>
    </citation>
    <scope>NUCLEOTIDE SEQUENCE</scope>
    <source>
        <strain evidence="2">IBT 30761</strain>
    </source>
</reference>
<dbReference type="Gene3D" id="3.30.429.10">
    <property type="entry name" value="Macrophage Migration Inhibitory Factor"/>
    <property type="match status" value="1"/>
</dbReference>
<accession>A0A9W9JY27</accession>
<dbReference type="Proteomes" id="UP001149074">
    <property type="component" value="Unassembled WGS sequence"/>
</dbReference>
<dbReference type="OrthoDB" id="2129288at2759"/>
<dbReference type="InterPro" id="IPR014347">
    <property type="entry name" value="Tautomerase/MIF_sf"/>
</dbReference>